<dbReference type="GO" id="GO:0016787">
    <property type="term" value="F:hydrolase activity"/>
    <property type="evidence" value="ECO:0007669"/>
    <property type="project" value="UniProtKB-KW"/>
</dbReference>
<dbReference type="FunFam" id="3.20.20.70:FF:000220">
    <property type="entry name" value="Glucan 1,4-alpha-glucosidase SusB"/>
    <property type="match status" value="1"/>
</dbReference>
<dbReference type="InterPro" id="IPR014718">
    <property type="entry name" value="GH-type_carb-bd"/>
</dbReference>
<gene>
    <name evidence="10" type="ORF">DW653_11855</name>
    <name evidence="9" type="ORF">DWY14_02610</name>
    <name evidence="8" type="ORF">DXC17_16415</name>
</gene>
<comment type="caution">
    <text evidence="8">The sequence shown here is derived from an EMBL/GenBank/DDBJ whole genome shotgun (WGS) entry which is preliminary data.</text>
</comment>
<dbReference type="AlphaFoldDB" id="A0A3E4VWW2"/>
<dbReference type="SUPFAM" id="SSF51445">
    <property type="entry name" value="(Trans)glycosidases"/>
    <property type="match status" value="1"/>
</dbReference>
<dbReference type="Pfam" id="PF14509">
    <property type="entry name" value="GH97_C"/>
    <property type="match status" value="1"/>
</dbReference>
<sequence>MKLKLIISALLFSALNVDADVVTSPNGIVSIDFQLKNGIPTYKVDYKGKPVIKESRLGLELRDGKNLMDGFEQLNATTSTFDETWQPVWGEVKEIRNHYNELLAELKQPSTDRYMNIRFRVYDDGVGFRYEFPQQKNLVYFVIKEEHSQFAMTGDHTAWWIPGDYDTQEYDYTESKLSEIRSLLPNAVTSNASQTVFSPTGVQTSLQMKTDEGLYINLHEAALVDYSCMHLNLDDKNLVFESWLTPDADGFKGRLQAPCHSPWRTVMVSDDARDILSSHLILNLNEPCKIEDTSWIKPVKYMGVWWEMIAGGKPWSYTNDIPSVKLGETDYRKVKSNGNHPANTRNVKKYIDFAAKHGFDQLLVEGWNVGWEDWFGNQKDYVFDFVTPYPDFDIEQLNRYAHDKGIRLMMHHETSGSSRNYERHLEQAYQLMNKYGYTAVKSGYVGNILPYGEHHYGQWMNNHYLYCVVEAAKHKIMVNAHEAVRPTGLCRTYPNLIGNESARGTEYQAFGGSKTFHTTVLPFTRLQGGPMDYTPGIFEMNISKLNPNNSSHVNATLANQLALYVTMYSPLQMAADLPENYERFMDAFQFIKDVPVDWDNSIYLEAEPGKYVTVARKEKGTNNWFIGSATGDANHQSVISLDFLEKGKNYIATIYADTKDTDYKSNPQSYQIVKGLVNSKNKLKINTVEAGGYAISLFEVTTSDEMKGLKKLSVSPIK</sequence>
<dbReference type="EMBL" id="QRUY01000003">
    <property type="protein sequence ID" value="RGS10009.1"/>
    <property type="molecule type" value="Genomic_DNA"/>
</dbReference>
<evidence type="ECO:0000256" key="2">
    <source>
        <dbReference type="ARBA" id="ARBA00011245"/>
    </source>
</evidence>
<evidence type="ECO:0000313" key="10">
    <source>
        <dbReference type="EMBL" id="RHF88788.1"/>
    </source>
</evidence>
<keyword evidence="3" id="KW-0106">Calcium</keyword>
<evidence type="ECO:0000259" key="5">
    <source>
        <dbReference type="Pfam" id="PF10566"/>
    </source>
</evidence>
<evidence type="ECO:0000313" key="12">
    <source>
        <dbReference type="Proteomes" id="UP000283485"/>
    </source>
</evidence>
<accession>A0A3E4VWW2</accession>
<dbReference type="Pfam" id="PF14508">
    <property type="entry name" value="GH97_N"/>
    <property type="match status" value="1"/>
</dbReference>
<dbReference type="Gene3D" id="3.20.20.70">
    <property type="entry name" value="Aldolase class I"/>
    <property type="match status" value="1"/>
</dbReference>
<dbReference type="Proteomes" id="UP000283485">
    <property type="component" value="Unassembled WGS sequence"/>
</dbReference>
<dbReference type="EMBL" id="QSTF01000068">
    <property type="protein sequence ID" value="RGM34451.1"/>
    <property type="molecule type" value="Genomic_DNA"/>
</dbReference>
<protein>
    <submittedName>
        <fullName evidence="8">Glycoside hydrolase family 97 protein</fullName>
    </submittedName>
</protein>
<evidence type="ECO:0000256" key="3">
    <source>
        <dbReference type="ARBA" id="ARBA00022837"/>
    </source>
</evidence>
<evidence type="ECO:0000256" key="4">
    <source>
        <dbReference type="SAM" id="SignalP"/>
    </source>
</evidence>
<reference evidence="11 12" key="1">
    <citation type="submission" date="2018-08" db="EMBL/GenBank/DDBJ databases">
        <title>A genome reference for cultivated species of the human gut microbiota.</title>
        <authorList>
            <person name="Zou Y."/>
            <person name="Xue W."/>
            <person name="Luo G."/>
        </authorList>
    </citation>
    <scope>NUCLEOTIDE SEQUENCE [LARGE SCALE GENOMIC DNA]</scope>
    <source>
        <strain evidence="9 13">AF24-16AC</strain>
        <strain evidence="10 12">AM23-23</strain>
        <strain evidence="8 11">OM08-14</strain>
    </source>
</reference>
<dbReference type="InterPro" id="IPR052720">
    <property type="entry name" value="Glycosyl_hydrolase_97"/>
</dbReference>
<dbReference type="Pfam" id="PF10566">
    <property type="entry name" value="Glyco_hydro_97"/>
    <property type="match status" value="1"/>
</dbReference>
<feature type="domain" description="Glycosyl-hydrolase 97 catalytic" evidence="5">
    <location>
        <begin position="305"/>
        <end position="502"/>
    </location>
</feature>
<keyword evidence="4" id="KW-0732">Signal</keyword>
<dbReference type="RefSeq" id="WP_117748590.1">
    <property type="nucleotide sequence ID" value="NZ_CATZFG010000011.1"/>
</dbReference>
<evidence type="ECO:0000313" key="11">
    <source>
        <dbReference type="Proteomes" id="UP000260780"/>
    </source>
</evidence>
<dbReference type="InterPro" id="IPR019563">
    <property type="entry name" value="GH97_catalytic"/>
</dbReference>
<dbReference type="GO" id="GO:0030246">
    <property type="term" value="F:carbohydrate binding"/>
    <property type="evidence" value="ECO:0007669"/>
    <property type="project" value="InterPro"/>
</dbReference>
<dbReference type="InterPro" id="IPR029483">
    <property type="entry name" value="GH97_C"/>
</dbReference>
<evidence type="ECO:0000259" key="7">
    <source>
        <dbReference type="Pfam" id="PF14509"/>
    </source>
</evidence>
<evidence type="ECO:0000259" key="6">
    <source>
        <dbReference type="Pfam" id="PF14508"/>
    </source>
</evidence>
<dbReference type="PANTHER" id="PTHR35803:SF1">
    <property type="entry name" value="GLUCAN 1,4-ALPHA-GLUCOSIDASE SUSB"/>
    <property type="match status" value="1"/>
</dbReference>
<evidence type="ECO:0000313" key="8">
    <source>
        <dbReference type="EMBL" id="RGM34451.1"/>
    </source>
</evidence>
<feature type="domain" description="Glycosyl-hydrolase 97 N-terminal" evidence="6">
    <location>
        <begin position="22"/>
        <end position="287"/>
    </location>
</feature>
<proteinExistence type="predicted"/>
<feature type="domain" description="Glycosyl-hydrolase 97 C-terminal oligomerisation" evidence="7">
    <location>
        <begin position="597"/>
        <end position="697"/>
    </location>
</feature>
<dbReference type="InterPro" id="IPR013785">
    <property type="entry name" value="Aldolase_TIM"/>
</dbReference>
<comment type="subunit">
    <text evidence="2">Monomer.</text>
</comment>
<dbReference type="Proteomes" id="UP000285750">
    <property type="component" value="Unassembled WGS sequence"/>
</dbReference>
<evidence type="ECO:0000313" key="9">
    <source>
        <dbReference type="EMBL" id="RGS10009.1"/>
    </source>
</evidence>
<evidence type="ECO:0000256" key="1">
    <source>
        <dbReference type="ARBA" id="ARBA00001913"/>
    </source>
</evidence>
<dbReference type="InterPro" id="IPR017853">
    <property type="entry name" value="GH"/>
</dbReference>
<evidence type="ECO:0000313" key="13">
    <source>
        <dbReference type="Proteomes" id="UP000285750"/>
    </source>
</evidence>
<feature type="signal peptide" evidence="4">
    <location>
        <begin position="1"/>
        <end position="19"/>
    </location>
</feature>
<dbReference type="EMBL" id="QRHQ01000024">
    <property type="protein sequence ID" value="RHF88788.1"/>
    <property type="molecule type" value="Genomic_DNA"/>
</dbReference>
<dbReference type="PANTHER" id="PTHR35803">
    <property type="entry name" value="GLUCAN 1,4-ALPHA-GLUCOSIDASE SUSB-RELATED"/>
    <property type="match status" value="1"/>
</dbReference>
<dbReference type="Gene3D" id="2.70.98.10">
    <property type="match status" value="1"/>
</dbReference>
<dbReference type="Proteomes" id="UP000260780">
    <property type="component" value="Unassembled WGS sequence"/>
</dbReference>
<feature type="chain" id="PRO_5036337938" evidence="4">
    <location>
        <begin position="20"/>
        <end position="718"/>
    </location>
</feature>
<dbReference type="InterPro" id="IPR029486">
    <property type="entry name" value="GH97_N"/>
</dbReference>
<name>A0A3E4VWW2_9BACT</name>
<comment type="cofactor">
    <cofactor evidence="1">
        <name>Ca(2+)</name>
        <dbReference type="ChEBI" id="CHEBI:29108"/>
    </cofactor>
</comment>
<organism evidence="8 11">
    <name type="scientific">Phocaeicola plebeius</name>
    <dbReference type="NCBI Taxonomy" id="310297"/>
    <lineage>
        <taxon>Bacteria</taxon>
        <taxon>Pseudomonadati</taxon>
        <taxon>Bacteroidota</taxon>
        <taxon>Bacteroidia</taxon>
        <taxon>Bacteroidales</taxon>
        <taxon>Bacteroidaceae</taxon>
        <taxon>Phocaeicola</taxon>
    </lineage>
</organism>
<keyword evidence="8" id="KW-0378">Hydrolase</keyword>